<keyword evidence="2 8" id="KW-0813">Transport</keyword>
<name>A0A0H5SY24_HERHM</name>
<evidence type="ECO:0000313" key="9">
    <source>
        <dbReference type="EMBL" id="CRZ35278.1"/>
    </source>
</evidence>
<dbReference type="Proteomes" id="UP000236497">
    <property type="component" value="Unassembled WGS sequence"/>
</dbReference>
<dbReference type="GO" id="GO:0012505">
    <property type="term" value="C:endomembrane system"/>
    <property type="evidence" value="ECO:0007669"/>
    <property type="project" value="UniProtKB-SubCell"/>
</dbReference>
<keyword evidence="10" id="KW-1185">Reference proteome</keyword>
<keyword evidence="6 8" id="KW-1133">Transmembrane helix</keyword>
<evidence type="ECO:0000256" key="4">
    <source>
        <dbReference type="ARBA" id="ARBA00022967"/>
    </source>
</evidence>
<dbReference type="InterPro" id="IPR011293">
    <property type="entry name" value="Ion_transpt_RnfA/RsxA"/>
</dbReference>
<evidence type="ECO:0000256" key="8">
    <source>
        <dbReference type="HAMAP-Rule" id="MF_00459"/>
    </source>
</evidence>
<feature type="transmembrane region" description="Helical" evidence="8">
    <location>
        <begin position="139"/>
        <end position="159"/>
    </location>
</feature>
<comment type="function">
    <text evidence="8">Part of a membrane-bound complex that couples electron transfer with translocation of ions across the membrane.</text>
</comment>
<dbReference type="Pfam" id="PF02508">
    <property type="entry name" value="Rnf-Nqr"/>
    <property type="match status" value="1"/>
</dbReference>
<gene>
    <name evidence="8 9" type="primary">rnfA</name>
    <name evidence="9" type="ORF">HHT355_2080</name>
</gene>
<dbReference type="NCBIfam" id="NF003481">
    <property type="entry name" value="PRK05151.1"/>
    <property type="match status" value="1"/>
</dbReference>
<comment type="subcellular location">
    <subcellularLocation>
        <location evidence="8">Cell membrane</location>
        <topology evidence="8">Multi-pass membrane protein</topology>
    </subcellularLocation>
    <subcellularLocation>
        <location evidence="1">Endomembrane system</location>
        <topology evidence="1">Multi-pass membrane protein</topology>
    </subcellularLocation>
</comment>
<evidence type="ECO:0000256" key="3">
    <source>
        <dbReference type="ARBA" id="ARBA00022692"/>
    </source>
</evidence>
<sequence>MKSDYFVNLLLIFISGALINNVILSQFLGICSFLGISNKIKSAIGMGLAVIFVITSSSIICYLLYTFILAPLDLGYLNTIVFIAVIACLVQFVEMVIKKFSPALYDALGVYLPLITTNCAVLGVALLNVEKGYDLVESIVNGFAAALGYTISIILMAGIRERMEYNDIPKTFRGFPITLITATLMAIAFYGFSGLI</sequence>
<evidence type="ECO:0000256" key="7">
    <source>
        <dbReference type="ARBA" id="ARBA00023136"/>
    </source>
</evidence>
<proteinExistence type="inferred from homology"/>
<keyword evidence="7 8" id="KW-0472">Membrane</keyword>
<dbReference type="GO" id="GO:0005886">
    <property type="term" value="C:plasma membrane"/>
    <property type="evidence" value="ECO:0007669"/>
    <property type="project" value="UniProtKB-SubCell"/>
</dbReference>
<keyword evidence="3 8" id="KW-0812">Transmembrane</keyword>
<keyword evidence="4 8" id="KW-1278">Translocase</keyword>
<evidence type="ECO:0000256" key="2">
    <source>
        <dbReference type="ARBA" id="ARBA00022448"/>
    </source>
</evidence>
<dbReference type="HAMAP" id="MF_00459">
    <property type="entry name" value="RsxA_RnfA"/>
    <property type="match status" value="1"/>
</dbReference>
<dbReference type="PANTHER" id="PTHR30335">
    <property type="entry name" value="INTEGRAL MEMBRANE PROTEIN OF SOXR-REDUCING COMPLEX"/>
    <property type="match status" value="1"/>
</dbReference>
<dbReference type="AlphaFoldDB" id="A0A0H5SY24"/>
<dbReference type="RefSeq" id="WP_103203375.1">
    <property type="nucleotide sequence ID" value="NZ_CVTD020000024.1"/>
</dbReference>
<organism evidence="9 10">
    <name type="scientific">Herbinix hemicellulosilytica</name>
    <dbReference type="NCBI Taxonomy" id="1564487"/>
    <lineage>
        <taxon>Bacteria</taxon>
        <taxon>Bacillati</taxon>
        <taxon>Bacillota</taxon>
        <taxon>Clostridia</taxon>
        <taxon>Lachnospirales</taxon>
        <taxon>Lachnospiraceae</taxon>
        <taxon>Herbinix</taxon>
    </lineage>
</organism>
<dbReference type="EC" id="7.-.-.-" evidence="8"/>
<feature type="transmembrane region" description="Helical" evidence="8">
    <location>
        <begin position="48"/>
        <end position="70"/>
    </location>
</feature>
<comment type="subunit">
    <text evidence="8">The complex is composed of six subunits: RnfA, RnfB, RnfC, RnfD, RnfE and RnfG.</text>
</comment>
<dbReference type="NCBIfam" id="TIGR01943">
    <property type="entry name" value="rnfA"/>
    <property type="match status" value="1"/>
</dbReference>
<dbReference type="GO" id="GO:0022900">
    <property type="term" value="P:electron transport chain"/>
    <property type="evidence" value="ECO:0007669"/>
    <property type="project" value="UniProtKB-UniRule"/>
</dbReference>
<accession>A0A0H5SY24</accession>
<feature type="transmembrane region" description="Helical" evidence="8">
    <location>
        <begin position="76"/>
        <end position="96"/>
    </location>
</feature>
<evidence type="ECO:0000256" key="6">
    <source>
        <dbReference type="ARBA" id="ARBA00022989"/>
    </source>
</evidence>
<reference evidence="9 10" key="1">
    <citation type="submission" date="2015-06" db="EMBL/GenBank/DDBJ databases">
        <authorList>
            <person name="Wibberg Daniel"/>
        </authorList>
    </citation>
    <scope>NUCLEOTIDE SEQUENCE [LARGE SCALE GENOMIC DNA]</scope>
    <source>
        <strain evidence="9 10">T3/55T</strain>
    </source>
</reference>
<feature type="transmembrane region" description="Helical" evidence="8">
    <location>
        <begin position="171"/>
        <end position="192"/>
    </location>
</feature>
<comment type="similarity">
    <text evidence="8">Belongs to the NqrDE/RnfAE family.</text>
</comment>
<evidence type="ECO:0000256" key="1">
    <source>
        <dbReference type="ARBA" id="ARBA00004127"/>
    </source>
</evidence>
<keyword evidence="5 8" id="KW-0249">Electron transport</keyword>
<dbReference type="PANTHER" id="PTHR30335:SF0">
    <property type="entry name" value="ION-TRANSLOCATING OXIDOREDUCTASE COMPLEX SUBUNIT A"/>
    <property type="match status" value="1"/>
</dbReference>
<dbReference type="PIRSF" id="PIRSF006102">
    <property type="entry name" value="NQR_DE"/>
    <property type="match status" value="1"/>
</dbReference>
<dbReference type="InterPro" id="IPR050133">
    <property type="entry name" value="NqrDE/RnfAE_oxidrdctase"/>
</dbReference>
<evidence type="ECO:0000313" key="10">
    <source>
        <dbReference type="Proteomes" id="UP000236497"/>
    </source>
</evidence>
<feature type="transmembrane region" description="Helical" evidence="8">
    <location>
        <begin position="6"/>
        <end position="36"/>
    </location>
</feature>
<feature type="transmembrane region" description="Helical" evidence="8">
    <location>
        <begin position="108"/>
        <end position="127"/>
    </location>
</feature>
<keyword evidence="8" id="KW-1003">Cell membrane</keyword>
<dbReference type="OrthoDB" id="9803631at2"/>
<protein>
    <recommendedName>
        <fullName evidence="8">Ion-translocating oxidoreductase complex subunit A</fullName>
        <ecNumber evidence="8">7.-.-.-</ecNumber>
    </recommendedName>
    <alternativeName>
        <fullName evidence="8">Rnf electron transport complex subunit A</fullName>
    </alternativeName>
</protein>
<dbReference type="EMBL" id="CVTD020000024">
    <property type="protein sequence ID" value="CRZ35278.1"/>
    <property type="molecule type" value="Genomic_DNA"/>
</dbReference>
<dbReference type="InterPro" id="IPR003667">
    <property type="entry name" value="NqrDE/RnfAE"/>
</dbReference>
<evidence type="ECO:0000256" key="5">
    <source>
        <dbReference type="ARBA" id="ARBA00022982"/>
    </source>
</evidence>